<proteinExistence type="predicted"/>
<protein>
    <submittedName>
        <fullName evidence="2">Fibronectin type III domain-containing protein</fullName>
    </submittedName>
</protein>
<keyword evidence="3" id="KW-1185">Reference proteome</keyword>
<dbReference type="EMBL" id="JAEMHK010000001">
    <property type="protein sequence ID" value="MBJ6798548.1"/>
    <property type="molecule type" value="Genomic_DNA"/>
</dbReference>
<organism evidence="2 3">
    <name type="scientific">Geomonas propionica</name>
    <dbReference type="NCBI Taxonomy" id="2798582"/>
    <lineage>
        <taxon>Bacteria</taxon>
        <taxon>Pseudomonadati</taxon>
        <taxon>Thermodesulfobacteriota</taxon>
        <taxon>Desulfuromonadia</taxon>
        <taxon>Geobacterales</taxon>
        <taxon>Geobacteraceae</taxon>
        <taxon>Geomonas</taxon>
    </lineage>
</organism>
<dbReference type="RefSeq" id="WP_199393089.1">
    <property type="nucleotide sequence ID" value="NZ_JAEMHK010000001.1"/>
</dbReference>
<dbReference type="InterPro" id="IPR036116">
    <property type="entry name" value="FN3_sf"/>
</dbReference>
<dbReference type="InterPro" id="IPR013783">
    <property type="entry name" value="Ig-like_fold"/>
</dbReference>
<evidence type="ECO:0000313" key="2">
    <source>
        <dbReference type="EMBL" id="MBJ6798548.1"/>
    </source>
</evidence>
<reference evidence="2 3" key="1">
    <citation type="submission" date="2020-12" db="EMBL/GenBank/DDBJ databases">
        <title>Geomonas sp. Red259, isolated from paddy soil.</title>
        <authorList>
            <person name="Xu Z."/>
            <person name="Zhang Z."/>
            <person name="Masuda Y."/>
            <person name="Itoh H."/>
            <person name="Senoo K."/>
        </authorList>
    </citation>
    <scope>NUCLEOTIDE SEQUENCE [LARGE SCALE GENOMIC DNA]</scope>
    <source>
        <strain evidence="2 3">Red259</strain>
    </source>
</reference>
<dbReference type="Gene3D" id="2.60.40.10">
    <property type="entry name" value="Immunoglobulins"/>
    <property type="match status" value="1"/>
</dbReference>
<feature type="compositionally biased region" description="Basic and acidic residues" evidence="1">
    <location>
        <begin position="67"/>
        <end position="76"/>
    </location>
</feature>
<dbReference type="Proteomes" id="UP000641025">
    <property type="component" value="Unassembled WGS sequence"/>
</dbReference>
<name>A0ABS0YKY0_9BACT</name>
<accession>A0ABS0YKY0</accession>
<sequence>MSEPFDIAGLKELSDGDLALCGETLADHLEGHAAYKEQDVPKCIPGPGMLRDDSQQVKQASNAARQDPSKEPQRLEKREKMIQSIKFSCQYVVMYATHNNDPSHLDGVPVNRHQKAPRTTAVKLPKQFNKFKVSHGDKSGTIKIYVSSWEGKGSVELKVCYGDPALAESWQPLKISHYCHFTVEGLDPARRAYFRARLMTDAGVGPWSEVKELIII</sequence>
<evidence type="ECO:0000256" key="1">
    <source>
        <dbReference type="SAM" id="MobiDB-lite"/>
    </source>
</evidence>
<feature type="region of interest" description="Disordered" evidence="1">
    <location>
        <begin position="44"/>
        <end position="76"/>
    </location>
</feature>
<comment type="caution">
    <text evidence="2">The sequence shown here is derived from an EMBL/GenBank/DDBJ whole genome shotgun (WGS) entry which is preliminary data.</text>
</comment>
<gene>
    <name evidence="2" type="ORF">JFN90_00195</name>
</gene>
<dbReference type="SUPFAM" id="SSF49265">
    <property type="entry name" value="Fibronectin type III"/>
    <property type="match status" value="1"/>
</dbReference>
<evidence type="ECO:0000313" key="3">
    <source>
        <dbReference type="Proteomes" id="UP000641025"/>
    </source>
</evidence>